<proteinExistence type="predicted"/>
<dbReference type="AlphaFoldDB" id="A0A6L5HV89"/>
<dbReference type="EMBL" id="WIWI01000035">
    <property type="protein sequence ID" value="MQT90283.1"/>
    <property type="molecule type" value="Genomic_DNA"/>
</dbReference>
<accession>A0A6L5HV89</accession>
<evidence type="ECO:0000256" key="1">
    <source>
        <dbReference type="SAM" id="SignalP"/>
    </source>
</evidence>
<dbReference type="Proteomes" id="UP000489190">
    <property type="component" value="Unassembled WGS sequence"/>
</dbReference>
<feature type="signal peptide" evidence="1">
    <location>
        <begin position="1"/>
        <end position="23"/>
    </location>
</feature>
<comment type="caution">
    <text evidence="3">The sequence shown here is derived from an EMBL/GenBank/DDBJ whole genome shotgun (WGS) entry which is preliminary data.</text>
</comment>
<dbReference type="RefSeq" id="WP_082149452.1">
    <property type="nucleotide sequence ID" value="NZ_WIVU01000035.1"/>
</dbReference>
<evidence type="ECO:0000313" key="4">
    <source>
        <dbReference type="Proteomes" id="UP000478064"/>
    </source>
</evidence>
<feature type="chain" id="PRO_5036388866" evidence="1">
    <location>
        <begin position="24"/>
        <end position="118"/>
    </location>
</feature>
<sequence>MFKKSMCAALLTALCCLPVVGNAAVCRSGQAASAGSQAGYEQAKRASDVWAERERTVSDELQDCLARIRTTSISLPSFPSLSDLLNQLADQICQAAVDKINSHIPSTIDPWRSQGGLL</sequence>
<evidence type="ECO:0000313" key="5">
    <source>
        <dbReference type="Proteomes" id="UP000489190"/>
    </source>
</evidence>
<keyword evidence="1" id="KW-0732">Signal</keyword>
<dbReference type="Proteomes" id="UP000478064">
    <property type="component" value="Unassembled WGS sequence"/>
</dbReference>
<name>A0A6L5HV89_9PSED</name>
<organism evidence="3 4">
    <name type="scientific">Pseudomonas helleri</name>
    <dbReference type="NCBI Taxonomy" id="1608996"/>
    <lineage>
        <taxon>Bacteria</taxon>
        <taxon>Pseudomonadati</taxon>
        <taxon>Pseudomonadota</taxon>
        <taxon>Gammaproteobacteria</taxon>
        <taxon>Pseudomonadales</taxon>
        <taxon>Pseudomonadaceae</taxon>
        <taxon>Pseudomonas</taxon>
    </lineage>
</organism>
<protein>
    <submittedName>
        <fullName evidence="3">Conjugal transfer protein</fullName>
    </submittedName>
</protein>
<evidence type="ECO:0000313" key="3">
    <source>
        <dbReference type="EMBL" id="MQU07314.1"/>
    </source>
</evidence>
<gene>
    <name evidence="3" type="ORF">GHO27_16625</name>
    <name evidence="2" type="ORF">GHO39_14240</name>
</gene>
<evidence type="ECO:0000313" key="2">
    <source>
        <dbReference type="EMBL" id="MQT90283.1"/>
    </source>
</evidence>
<reference evidence="4 5" key="1">
    <citation type="submission" date="2019-10" db="EMBL/GenBank/DDBJ databases">
        <title>Evaluation of single-gene subtyping targets for Pseudomonas.</title>
        <authorList>
            <person name="Reichler S.J."/>
            <person name="Orsi R.H."/>
            <person name="Wiedmann M."/>
            <person name="Martin N.H."/>
            <person name="Murphy S.I."/>
        </authorList>
    </citation>
    <scope>NUCLEOTIDE SEQUENCE [LARGE SCALE GENOMIC DNA]</scope>
    <source>
        <strain evidence="3 4">FSL R10-1637</strain>
        <strain evidence="2 5">FSL R10-3254</strain>
    </source>
</reference>
<dbReference type="EMBL" id="WIVU01000035">
    <property type="protein sequence ID" value="MQU07314.1"/>
    <property type="molecule type" value="Genomic_DNA"/>
</dbReference>